<organism evidence="1 2">
    <name type="scientific">Trichogramma kaykai</name>
    <dbReference type="NCBI Taxonomy" id="54128"/>
    <lineage>
        <taxon>Eukaryota</taxon>
        <taxon>Metazoa</taxon>
        <taxon>Ecdysozoa</taxon>
        <taxon>Arthropoda</taxon>
        <taxon>Hexapoda</taxon>
        <taxon>Insecta</taxon>
        <taxon>Pterygota</taxon>
        <taxon>Neoptera</taxon>
        <taxon>Endopterygota</taxon>
        <taxon>Hymenoptera</taxon>
        <taxon>Apocrita</taxon>
        <taxon>Proctotrupomorpha</taxon>
        <taxon>Chalcidoidea</taxon>
        <taxon>Trichogrammatidae</taxon>
        <taxon>Trichogramma</taxon>
    </lineage>
</organism>
<evidence type="ECO:0000313" key="2">
    <source>
        <dbReference type="Proteomes" id="UP001627154"/>
    </source>
</evidence>
<sequence>MTDADDDSDARGRGLLLQEIVISLHRRGAIMVSLEEHPLVQPKLPENVAEKIGRRLATAAAAAASLASVNGGRLAFYSLQIIDQEYHKHQD</sequence>
<reference evidence="1 2" key="1">
    <citation type="journal article" date="2024" name="bioRxiv">
        <title>A reference genome for Trichogramma kaykai: A tiny desert-dwelling parasitoid wasp with competing sex-ratio distorters.</title>
        <authorList>
            <person name="Culotta J."/>
            <person name="Lindsey A.R."/>
        </authorList>
    </citation>
    <scope>NUCLEOTIDE SEQUENCE [LARGE SCALE GENOMIC DNA]</scope>
    <source>
        <strain evidence="1 2">KSX58</strain>
    </source>
</reference>
<accession>A0ABD2WX84</accession>
<dbReference type="Proteomes" id="UP001627154">
    <property type="component" value="Unassembled WGS sequence"/>
</dbReference>
<dbReference type="AlphaFoldDB" id="A0ABD2WX84"/>
<keyword evidence="2" id="KW-1185">Reference proteome</keyword>
<protein>
    <submittedName>
        <fullName evidence="1">Uncharacterized protein</fullName>
    </submittedName>
</protein>
<proteinExistence type="predicted"/>
<name>A0ABD2WX84_9HYME</name>
<gene>
    <name evidence="1" type="ORF">TKK_009219</name>
</gene>
<evidence type="ECO:0000313" key="1">
    <source>
        <dbReference type="EMBL" id="KAL3397203.1"/>
    </source>
</evidence>
<comment type="caution">
    <text evidence="1">The sequence shown here is derived from an EMBL/GenBank/DDBJ whole genome shotgun (WGS) entry which is preliminary data.</text>
</comment>
<dbReference type="EMBL" id="JBJJXI010000067">
    <property type="protein sequence ID" value="KAL3397203.1"/>
    <property type="molecule type" value="Genomic_DNA"/>
</dbReference>